<organism evidence="4 5">
    <name type="scientific">Cephalotus follicularis</name>
    <name type="common">Albany pitcher plant</name>
    <dbReference type="NCBI Taxonomy" id="3775"/>
    <lineage>
        <taxon>Eukaryota</taxon>
        <taxon>Viridiplantae</taxon>
        <taxon>Streptophyta</taxon>
        <taxon>Embryophyta</taxon>
        <taxon>Tracheophyta</taxon>
        <taxon>Spermatophyta</taxon>
        <taxon>Magnoliopsida</taxon>
        <taxon>eudicotyledons</taxon>
        <taxon>Gunneridae</taxon>
        <taxon>Pentapetalae</taxon>
        <taxon>rosids</taxon>
        <taxon>fabids</taxon>
        <taxon>Oxalidales</taxon>
        <taxon>Cephalotaceae</taxon>
        <taxon>Cephalotus</taxon>
    </lineage>
</organism>
<evidence type="ECO:0000256" key="1">
    <source>
        <dbReference type="ARBA" id="ARBA00022801"/>
    </source>
</evidence>
<reference evidence="5" key="1">
    <citation type="submission" date="2016-04" db="EMBL/GenBank/DDBJ databases">
        <title>Cephalotus genome sequencing.</title>
        <authorList>
            <person name="Fukushima K."/>
            <person name="Hasebe M."/>
            <person name="Fang X."/>
        </authorList>
    </citation>
    <scope>NUCLEOTIDE SEQUENCE [LARGE SCALE GENOMIC DNA]</scope>
    <source>
        <strain evidence="5">cv. St1</strain>
    </source>
</reference>
<evidence type="ECO:0000256" key="2">
    <source>
        <dbReference type="SAM" id="Coils"/>
    </source>
</evidence>
<feature type="coiled-coil region" evidence="2">
    <location>
        <begin position="54"/>
        <end position="81"/>
    </location>
</feature>
<dbReference type="InParanoid" id="A0A1Q3CYH7"/>
<dbReference type="Proteomes" id="UP000187406">
    <property type="component" value="Unassembled WGS sequence"/>
</dbReference>
<dbReference type="AlphaFoldDB" id="A0A1Q3CYH7"/>
<accession>A0A1Q3CYH7</accession>
<dbReference type="InterPro" id="IPR021109">
    <property type="entry name" value="Peptidase_aspartic_dom_sf"/>
</dbReference>
<keyword evidence="5" id="KW-1185">Reference proteome</keyword>
<evidence type="ECO:0000313" key="4">
    <source>
        <dbReference type="EMBL" id="GAV85103.1"/>
    </source>
</evidence>
<dbReference type="CDD" id="cd00303">
    <property type="entry name" value="retropepsin_like"/>
    <property type="match status" value="1"/>
</dbReference>
<dbReference type="GO" id="GO:0016787">
    <property type="term" value="F:hydrolase activity"/>
    <property type="evidence" value="ECO:0007669"/>
    <property type="project" value="UniProtKB-KW"/>
</dbReference>
<dbReference type="Gene3D" id="2.40.70.10">
    <property type="entry name" value="Acid Proteases"/>
    <property type="match status" value="1"/>
</dbReference>
<dbReference type="Gene3D" id="3.10.10.10">
    <property type="entry name" value="HIV Type 1 Reverse Transcriptase, subunit A, domain 1"/>
    <property type="match status" value="1"/>
</dbReference>
<dbReference type="InterPro" id="IPR018061">
    <property type="entry name" value="Retropepsins"/>
</dbReference>
<comment type="caution">
    <text evidence="4">The sequence shown here is derived from an EMBL/GenBank/DDBJ whole genome shotgun (WGS) entry which is preliminary data.</text>
</comment>
<keyword evidence="2" id="KW-0175">Coiled coil</keyword>
<dbReference type="InterPro" id="IPR043502">
    <property type="entry name" value="DNA/RNA_pol_sf"/>
</dbReference>
<dbReference type="EMBL" id="BDDD01003449">
    <property type="protein sequence ID" value="GAV85103.1"/>
    <property type="molecule type" value="Genomic_DNA"/>
</dbReference>
<dbReference type="OrthoDB" id="1743486at2759"/>
<protein>
    <recommendedName>
        <fullName evidence="3">Retropepsins domain-containing protein</fullName>
    </recommendedName>
</protein>
<keyword evidence="1" id="KW-0378">Hydrolase</keyword>
<proteinExistence type="predicted"/>
<feature type="domain" description="Retropepsins" evidence="3">
    <location>
        <begin position="133"/>
        <end position="226"/>
    </location>
</feature>
<evidence type="ECO:0000313" key="5">
    <source>
        <dbReference type="Proteomes" id="UP000187406"/>
    </source>
</evidence>
<dbReference type="SUPFAM" id="SSF56672">
    <property type="entry name" value="DNA/RNA polymerases"/>
    <property type="match status" value="1"/>
</dbReference>
<feature type="non-terminal residue" evidence="4">
    <location>
        <position position="1"/>
    </location>
</feature>
<dbReference type="SUPFAM" id="SSF50630">
    <property type="entry name" value="Acid proteases"/>
    <property type="match status" value="1"/>
</dbReference>
<sequence>KETNLLIKLADKIDNPELKLEYLLKLKDLITNEPSTSISQPYTLQKIFQRFEDFSEQNITLQDLQKEIKDTKQELQKFKEKTKKQIIHLEQVLLQKHSSSSSSDKEIEQIDQGETSTKFINLIERITYQKCHVNFTITIQDSFKLQTVALIDSGAQMNCIQEGLIPTKYFEKTKQKLSTANGENLRVNFKVTDVHICNEGICIKQSFIIVKDLDIGIILGQPFLEIIKPFKVTNEGITTKLFQQKILFPFNKKHITKEINLLKTFSLFKEHSIKMIEAKENLLSNKKFENQLQDSQIKEKINSLKNNMINDLCSNLPNAFWHRKRHMVSLLYEKNFTGQNISTKIKPIQMTYELMKYCEKDIQELLNKKLIEPSKSLWSCTTFCVQKSVMNYKTIKIRIYTSFRRYEWTIVLLSSQNASRKIQTIMNKFFKPFSSFPIEYTNNKSVVLTNDLVLSRMKLYLFVLQNHYIPIQRSALFAKKFPNVIINRKQLPISSIIIYFNIGSSLLSTNQNCQQVLSRLQQEKESIKDTLSPTEIKKIMSDTLSPTETKKIVSDTLSSTKERIRFLQRNKIFKNIKQENNFRTNQFYLKGFFKIIFPFEKKSCKITLSPTKIKKSHTLSPTKTEKVLDYPMCRKPSKIPFTDKKLFLYNSPTQPNQYKRSSFFHPFIKLSETMNTLPLDKPMERENFHLLSR</sequence>
<evidence type="ECO:0000259" key="3">
    <source>
        <dbReference type="Pfam" id="PF00077"/>
    </source>
</evidence>
<gene>
    <name evidence="4" type="ORF">CFOL_v3_28542</name>
</gene>
<name>A0A1Q3CYH7_CEPFO</name>
<dbReference type="Pfam" id="PF00077">
    <property type="entry name" value="RVP"/>
    <property type="match status" value="1"/>
</dbReference>